<keyword evidence="10" id="KW-1185">Reference proteome</keyword>
<comment type="similarity">
    <text evidence="3 7">Belongs to the FPP/GGPP synthase family.</text>
</comment>
<dbReference type="InterPro" id="IPR033749">
    <property type="entry name" value="Polyprenyl_synt_CS"/>
</dbReference>
<dbReference type="Pfam" id="PF00348">
    <property type="entry name" value="polyprenyl_synt"/>
    <property type="match status" value="1"/>
</dbReference>
<dbReference type="GO" id="GO:0004659">
    <property type="term" value="F:prenyltransferase activity"/>
    <property type="evidence" value="ECO:0007669"/>
    <property type="project" value="InterPro"/>
</dbReference>
<evidence type="ECO:0000256" key="5">
    <source>
        <dbReference type="ARBA" id="ARBA00022723"/>
    </source>
</evidence>
<evidence type="ECO:0000256" key="6">
    <source>
        <dbReference type="ARBA" id="ARBA00022842"/>
    </source>
</evidence>
<accession>M0QEU6</accession>
<comment type="caution">
    <text evidence="9">The sequence shown here is derived from an EMBL/GenBank/DDBJ whole genome shotgun (WGS) entry which is preliminary data.</text>
</comment>
<evidence type="ECO:0000256" key="8">
    <source>
        <dbReference type="SAM" id="MobiDB-lite"/>
    </source>
</evidence>
<dbReference type="RefSeq" id="WP_007617684.1">
    <property type="nucleotide sequence ID" value="NZ_BANX01000005.1"/>
</dbReference>
<proteinExistence type="inferred from homology"/>
<dbReference type="PROSITE" id="PS00723">
    <property type="entry name" value="POLYPRENYL_SYNTHASE_1"/>
    <property type="match status" value="1"/>
</dbReference>
<dbReference type="STRING" id="1223545.GS4_05_01760"/>
<evidence type="ECO:0000256" key="4">
    <source>
        <dbReference type="ARBA" id="ARBA00022679"/>
    </source>
</evidence>
<name>M0QEU6_9ACTN</name>
<dbReference type="CDD" id="cd00685">
    <property type="entry name" value="Trans_IPPS_HT"/>
    <property type="match status" value="1"/>
</dbReference>
<evidence type="ECO:0000256" key="1">
    <source>
        <dbReference type="ARBA" id="ARBA00001946"/>
    </source>
</evidence>
<dbReference type="GO" id="GO:0008299">
    <property type="term" value="P:isoprenoid biosynthetic process"/>
    <property type="evidence" value="ECO:0007669"/>
    <property type="project" value="InterPro"/>
</dbReference>
<comment type="cofactor">
    <cofactor evidence="1">
        <name>Mg(2+)</name>
        <dbReference type="ChEBI" id="CHEBI:18420"/>
    </cofactor>
</comment>
<comment type="pathway">
    <text evidence="2">Isoprenoid biosynthesis.</text>
</comment>
<protein>
    <submittedName>
        <fullName evidence="9">Putative polyprenyl synthase</fullName>
    </submittedName>
</protein>
<feature type="region of interest" description="Disordered" evidence="8">
    <location>
        <begin position="1"/>
        <end position="20"/>
    </location>
</feature>
<reference evidence="9 10" key="1">
    <citation type="submission" date="2013-01" db="EMBL/GenBank/DDBJ databases">
        <title>Whole genome shotgun sequence of Gordonia soli NBRC 108243.</title>
        <authorList>
            <person name="Isaki-Nakamura S."/>
            <person name="Hosoyama A."/>
            <person name="Tsuchikane K."/>
            <person name="Ando Y."/>
            <person name="Baba S."/>
            <person name="Ohji S."/>
            <person name="Hamada M."/>
            <person name="Tamura T."/>
            <person name="Yamazoe A."/>
            <person name="Yamazaki S."/>
            <person name="Fujita N."/>
        </authorList>
    </citation>
    <scope>NUCLEOTIDE SEQUENCE [LARGE SCALE GENOMIC DNA]</scope>
    <source>
        <strain evidence="9 10">NBRC 108243</strain>
    </source>
</reference>
<dbReference type="PANTHER" id="PTHR12001">
    <property type="entry name" value="GERANYLGERANYL PYROPHOSPHATE SYNTHASE"/>
    <property type="match status" value="1"/>
</dbReference>
<dbReference type="GO" id="GO:0046872">
    <property type="term" value="F:metal ion binding"/>
    <property type="evidence" value="ECO:0007669"/>
    <property type="project" value="UniProtKB-KW"/>
</dbReference>
<evidence type="ECO:0000256" key="3">
    <source>
        <dbReference type="ARBA" id="ARBA00006706"/>
    </source>
</evidence>
<evidence type="ECO:0000313" key="9">
    <source>
        <dbReference type="EMBL" id="GAC66964.1"/>
    </source>
</evidence>
<dbReference type="InterPro" id="IPR008949">
    <property type="entry name" value="Isoprenoid_synthase_dom_sf"/>
</dbReference>
<sequence length="370" mass="39989">MSPTDDVRHASPRSCTGAGPSDELALVEEMLTAQVGHHATKLTGVSDELQQVSDAVTEMVRGGKRLRAAFCLAGAHGSARGEVVPGAVEMAAAIELFHLAALVHDDLMDNSDLRRGQPTVHRRFADEHVRSRRRGSADGHGSAVAVLVGDMCLSWSDDLATAAADTLDIDGRRAVRSMWSAMRDEAYGGQFLDMLSQTEAATSRDRTHRVLRYKSARYTVSRPLGLGGALGGAHPELLARYDEIGLAAGEAFQLRDDVLGVFGDEHVTGKPAVDDIREGKRTLLIAVAEERAGFAQRRVLSRHLGNSVVTSADVESVREVLRDTGAVEAVEDRIDTLTGDALSMVDELDVDTHTRQCLAELIHRCVRRRS</sequence>
<dbReference type="SUPFAM" id="SSF48576">
    <property type="entry name" value="Terpenoid synthases"/>
    <property type="match status" value="1"/>
</dbReference>
<dbReference type="SFLD" id="SFLDS00005">
    <property type="entry name" value="Isoprenoid_Synthase_Type_I"/>
    <property type="match status" value="1"/>
</dbReference>
<dbReference type="SFLD" id="SFLDG01017">
    <property type="entry name" value="Polyprenyl_Transferase_Like"/>
    <property type="match status" value="1"/>
</dbReference>
<evidence type="ECO:0000256" key="7">
    <source>
        <dbReference type="RuleBase" id="RU004466"/>
    </source>
</evidence>
<dbReference type="PANTHER" id="PTHR12001:SF85">
    <property type="entry name" value="SHORT CHAIN ISOPRENYL DIPHOSPHATE SYNTHASE"/>
    <property type="match status" value="1"/>
</dbReference>
<keyword evidence="6" id="KW-0460">Magnesium</keyword>
<dbReference type="eggNOG" id="COG0142">
    <property type="taxonomic scope" value="Bacteria"/>
</dbReference>
<dbReference type="Proteomes" id="UP000011666">
    <property type="component" value="Unassembled WGS sequence"/>
</dbReference>
<dbReference type="Gene3D" id="1.10.600.10">
    <property type="entry name" value="Farnesyl Diphosphate Synthase"/>
    <property type="match status" value="1"/>
</dbReference>
<evidence type="ECO:0000256" key="2">
    <source>
        <dbReference type="ARBA" id="ARBA00005128"/>
    </source>
</evidence>
<dbReference type="EMBL" id="BANX01000005">
    <property type="protein sequence ID" value="GAC66964.1"/>
    <property type="molecule type" value="Genomic_DNA"/>
</dbReference>
<dbReference type="InterPro" id="IPR000092">
    <property type="entry name" value="Polyprenyl_synt"/>
</dbReference>
<evidence type="ECO:0000313" key="10">
    <source>
        <dbReference type="Proteomes" id="UP000011666"/>
    </source>
</evidence>
<gene>
    <name evidence="9" type="ORF">GS4_05_01760</name>
</gene>
<keyword evidence="5" id="KW-0479">Metal-binding</keyword>
<organism evidence="9 10">
    <name type="scientific">Gordonia soli NBRC 108243</name>
    <dbReference type="NCBI Taxonomy" id="1223545"/>
    <lineage>
        <taxon>Bacteria</taxon>
        <taxon>Bacillati</taxon>
        <taxon>Actinomycetota</taxon>
        <taxon>Actinomycetes</taxon>
        <taxon>Mycobacteriales</taxon>
        <taxon>Gordoniaceae</taxon>
        <taxon>Gordonia</taxon>
    </lineage>
</organism>
<keyword evidence="4 7" id="KW-0808">Transferase</keyword>
<dbReference type="AlphaFoldDB" id="M0QEU6"/>
<dbReference type="OrthoDB" id="4497239at2"/>